<keyword evidence="4" id="KW-1133">Transmembrane helix</keyword>
<evidence type="ECO:0000256" key="2">
    <source>
        <dbReference type="ARBA" id="ARBA00022448"/>
    </source>
</evidence>
<evidence type="ECO:0000256" key="5">
    <source>
        <dbReference type="ARBA" id="ARBA00023136"/>
    </source>
</evidence>
<dbReference type="Proteomes" id="UP001276659">
    <property type="component" value="Unassembled WGS sequence"/>
</dbReference>
<evidence type="ECO:0000256" key="4">
    <source>
        <dbReference type="ARBA" id="ARBA00022989"/>
    </source>
</evidence>
<dbReference type="EMBL" id="JASNWA010000004">
    <property type="protein sequence ID" value="KAK3176545.1"/>
    <property type="molecule type" value="Genomic_DNA"/>
</dbReference>
<proteinExistence type="inferred from homology"/>
<dbReference type="Pfam" id="PF06963">
    <property type="entry name" value="FPN1"/>
    <property type="match status" value="1"/>
</dbReference>
<dbReference type="PANTHER" id="PTHR11660:SF57">
    <property type="entry name" value="SOLUTE CARRIER FAMILY 40 MEMBER"/>
    <property type="match status" value="1"/>
</dbReference>
<comment type="function">
    <text evidence="6">May be involved in iron transport and iron homeostasis.</text>
</comment>
<sequence length="351" mass="38001">MLGNAQSVDFPPISFAPVPVDELDSDSDDDGHDTPFDDGIAETICVLFFSGALGRWIDRNPSRLQALLLTITTNRITVLLSCTTWFLILTISNSAQKHIFFAIALFLGMVEKLSRGTNILCMERDWVPTLANPCVDASSPTPYDLTYLNTVMRRIDMLCKLIAPLAVSTFISTVGSERIAVAVVAGISTLSWGLECGCVQQVWKQNGRLRAQKDAAHGTRKGGNANDPMQLSLHGYMKVSSAHHARDIVLKIVSEVLGSIRAYVNSFQDYFNTAVWIPSVCAAIPHASVLTFSGTMITYLLNAGLSLNMVTGARASGAIFEIGSTFIFPWAVGILSSATEHTTSGHDTRPA</sequence>
<keyword evidence="3" id="KW-0812">Transmembrane</keyword>
<evidence type="ECO:0000256" key="1">
    <source>
        <dbReference type="ARBA" id="ARBA00004141"/>
    </source>
</evidence>
<evidence type="ECO:0000313" key="7">
    <source>
        <dbReference type="EMBL" id="KAK3176545.1"/>
    </source>
</evidence>
<keyword evidence="2 6" id="KW-0813">Transport</keyword>
<comment type="caution">
    <text evidence="7">The sequence shown here is derived from an EMBL/GenBank/DDBJ whole genome shotgun (WGS) entry which is preliminary data.</text>
</comment>
<keyword evidence="5" id="KW-0472">Membrane</keyword>
<accession>A0AAD9ZGG7</accession>
<dbReference type="InterPro" id="IPR009716">
    <property type="entry name" value="Ferroportin-1"/>
</dbReference>
<dbReference type="AlphaFoldDB" id="A0AAD9ZGG7"/>
<dbReference type="GO" id="GO:0016020">
    <property type="term" value="C:membrane"/>
    <property type="evidence" value="ECO:0007669"/>
    <property type="project" value="UniProtKB-SubCell"/>
</dbReference>
<reference evidence="7" key="1">
    <citation type="submission" date="2022-11" db="EMBL/GenBank/DDBJ databases">
        <title>Chromosomal genome sequence assembly and mating type (MAT) locus characterization of the leprose asexual lichenized fungus Lepraria neglecta (Nyl.) Erichsen.</title>
        <authorList>
            <person name="Allen J.L."/>
            <person name="Pfeffer B."/>
        </authorList>
    </citation>
    <scope>NUCLEOTIDE SEQUENCE</scope>
    <source>
        <strain evidence="7">Allen 5258</strain>
    </source>
</reference>
<comment type="similarity">
    <text evidence="6">Belongs to the ferroportin (FP) (TC 2.A.100) family. SLC40A subfamily.</text>
</comment>
<evidence type="ECO:0000313" key="8">
    <source>
        <dbReference type="Proteomes" id="UP001276659"/>
    </source>
</evidence>
<keyword evidence="6" id="KW-0406">Ion transport</keyword>
<gene>
    <name evidence="7" type="ORF">OEA41_007868</name>
</gene>
<dbReference type="PANTHER" id="PTHR11660">
    <property type="entry name" value="SOLUTE CARRIER FAMILY 40 MEMBER"/>
    <property type="match status" value="1"/>
</dbReference>
<dbReference type="GO" id="GO:0005381">
    <property type="term" value="F:iron ion transmembrane transporter activity"/>
    <property type="evidence" value="ECO:0007669"/>
    <property type="project" value="UniProtKB-UniRule"/>
</dbReference>
<protein>
    <recommendedName>
        <fullName evidence="6">Solute carrier family 40 member</fullName>
    </recommendedName>
</protein>
<keyword evidence="8" id="KW-1185">Reference proteome</keyword>
<evidence type="ECO:0000256" key="3">
    <source>
        <dbReference type="ARBA" id="ARBA00022692"/>
    </source>
</evidence>
<comment type="subcellular location">
    <subcellularLocation>
        <location evidence="1 6">Membrane</location>
        <topology evidence="1 6">Multi-pass membrane protein</topology>
    </subcellularLocation>
</comment>
<evidence type="ECO:0000256" key="6">
    <source>
        <dbReference type="RuleBase" id="RU365065"/>
    </source>
</evidence>
<name>A0AAD9ZGG7_9LECA</name>
<organism evidence="7 8">
    <name type="scientific">Lepraria neglecta</name>
    <dbReference type="NCBI Taxonomy" id="209136"/>
    <lineage>
        <taxon>Eukaryota</taxon>
        <taxon>Fungi</taxon>
        <taxon>Dikarya</taxon>
        <taxon>Ascomycota</taxon>
        <taxon>Pezizomycotina</taxon>
        <taxon>Lecanoromycetes</taxon>
        <taxon>OSLEUM clade</taxon>
        <taxon>Lecanoromycetidae</taxon>
        <taxon>Lecanorales</taxon>
        <taxon>Lecanorineae</taxon>
        <taxon>Stereocaulaceae</taxon>
        <taxon>Lepraria</taxon>
    </lineage>
</organism>